<sequence>MQQLFIGLDVHKKTWAVTIQEEHLVVKRFTMEANAAILVNYIQKHFPHHQVQCCYESCCCGYHIYHSLTAAGWQVLVVNPGDIARGHKLAVCKTDKIDSTHLAQELAAGRLTGIYIPSHEQEQFRSLFRRRNDLVKNIRRIKCSIKSMLLYYGIVLPKKYDTITWSKEMLQWLGQQHWSYTPATTAMHSRLAELEFLKTQFLQVSKELRIYTRKNHRQDYYLLRSLPGVGPLTAIGVLAEVGDIRRFKGIDRLSAYVGLVPAVHSSGGRTYTKGLTRRSKALLRSYLVEAAWVACKKDPVLMQYYQERKGGDHKKLIVKLAAKTLSRMYHVIKTGEPYQLEKVKALA</sequence>
<dbReference type="RefSeq" id="WP_066404799.1">
    <property type="nucleotide sequence ID" value="NZ_CP011390.1"/>
</dbReference>
<reference evidence="5 6" key="2">
    <citation type="journal article" date="2016" name="Int. J. Syst. Evol. Microbiol.">
        <title>Flavisolibacter tropicus sp. nov., isolated from tropical soil.</title>
        <authorList>
            <person name="Lee J.J."/>
            <person name="Kang M.S."/>
            <person name="Kim G.S."/>
            <person name="Lee C.S."/>
            <person name="Lim S."/>
            <person name="Lee J."/>
            <person name="Roh S.H."/>
            <person name="Kang H."/>
            <person name="Ha J.M."/>
            <person name="Bae S."/>
            <person name="Jung H.Y."/>
            <person name="Kim M.K."/>
        </authorList>
    </citation>
    <scope>NUCLEOTIDE SEQUENCE [LARGE SCALE GENOMIC DNA]</scope>
    <source>
        <strain evidence="5 6">LCS9</strain>
    </source>
</reference>
<dbReference type="GO" id="GO:0004803">
    <property type="term" value="F:transposase activity"/>
    <property type="evidence" value="ECO:0007669"/>
    <property type="project" value="InterPro"/>
</dbReference>
<protein>
    <submittedName>
        <fullName evidence="5">Uncharacterized protein</fullName>
    </submittedName>
</protein>
<gene>
    <name evidence="3" type="ORF">SY85_12020</name>
    <name evidence="4" type="ORF">SY85_15595</name>
    <name evidence="5" type="ORF">SY85_22080</name>
</gene>
<evidence type="ECO:0000313" key="3">
    <source>
        <dbReference type="EMBL" id="ANE51120.1"/>
    </source>
</evidence>
<evidence type="ECO:0000259" key="1">
    <source>
        <dbReference type="Pfam" id="PF01548"/>
    </source>
</evidence>
<organism evidence="5 6">
    <name type="scientific">Flavisolibacter tropicus</name>
    <dbReference type="NCBI Taxonomy" id="1492898"/>
    <lineage>
        <taxon>Bacteria</taxon>
        <taxon>Pseudomonadati</taxon>
        <taxon>Bacteroidota</taxon>
        <taxon>Chitinophagia</taxon>
        <taxon>Chitinophagales</taxon>
        <taxon>Chitinophagaceae</taxon>
        <taxon>Flavisolibacter</taxon>
    </lineage>
</organism>
<dbReference type="PANTHER" id="PTHR33055">
    <property type="entry name" value="TRANSPOSASE FOR INSERTION SEQUENCE ELEMENT IS1111A"/>
    <property type="match status" value="1"/>
</dbReference>
<dbReference type="EMBL" id="CP011390">
    <property type="protein sequence ID" value="ANE51712.1"/>
    <property type="molecule type" value="Genomic_DNA"/>
</dbReference>
<dbReference type="KEGG" id="fla:SY85_22080"/>
<dbReference type="PANTHER" id="PTHR33055:SF13">
    <property type="entry name" value="TRANSPOSASE"/>
    <property type="match status" value="1"/>
</dbReference>
<dbReference type="InterPro" id="IPR047650">
    <property type="entry name" value="Transpos_IS110"/>
</dbReference>
<dbReference type="Pfam" id="PF02371">
    <property type="entry name" value="Transposase_20"/>
    <property type="match status" value="1"/>
</dbReference>
<dbReference type="NCBIfam" id="NF033542">
    <property type="entry name" value="transpos_IS110"/>
    <property type="match status" value="1"/>
</dbReference>
<evidence type="ECO:0000259" key="2">
    <source>
        <dbReference type="Pfam" id="PF02371"/>
    </source>
</evidence>
<evidence type="ECO:0000313" key="4">
    <source>
        <dbReference type="EMBL" id="ANE51712.1"/>
    </source>
</evidence>
<dbReference type="AlphaFoldDB" id="A0A172U0K5"/>
<dbReference type="Proteomes" id="UP000077177">
    <property type="component" value="Chromosome"/>
</dbReference>
<dbReference type="InterPro" id="IPR002525">
    <property type="entry name" value="Transp_IS110-like_N"/>
</dbReference>
<name>A0A172U0K5_9BACT</name>
<feature type="domain" description="Transposase IS110-like N-terminal" evidence="1">
    <location>
        <begin position="6"/>
        <end position="151"/>
    </location>
</feature>
<dbReference type="STRING" id="1492898.SY85_12020"/>
<accession>A0A172U0K5</accession>
<dbReference type="InterPro" id="IPR003346">
    <property type="entry name" value="Transposase_20"/>
</dbReference>
<dbReference type="PATRIC" id="fig|1492898.3.peg.2593"/>
<proteinExistence type="predicted"/>
<dbReference type="EMBL" id="CP011390">
    <property type="protein sequence ID" value="ANE52762.1"/>
    <property type="molecule type" value="Genomic_DNA"/>
</dbReference>
<dbReference type="Pfam" id="PF01548">
    <property type="entry name" value="DEDD_Tnp_IS110"/>
    <property type="match status" value="1"/>
</dbReference>
<dbReference type="EMBL" id="CP011390">
    <property type="protein sequence ID" value="ANE51120.1"/>
    <property type="molecule type" value="Genomic_DNA"/>
</dbReference>
<reference evidence="6" key="1">
    <citation type="submission" date="2015-01" db="EMBL/GenBank/DDBJ databases">
        <title>Flavisolibacter sp./LCS9/ whole genome sequencing.</title>
        <authorList>
            <person name="Kim M.K."/>
            <person name="Srinivasan S."/>
            <person name="Lee J.-J."/>
        </authorList>
    </citation>
    <scope>NUCLEOTIDE SEQUENCE [LARGE SCALE GENOMIC DNA]</scope>
    <source>
        <strain evidence="6">LCS9</strain>
    </source>
</reference>
<keyword evidence="6" id="KW-1185">Reference proteome</keyword>
<dbReference type="KEGG" id="fla:SY85_15595"/>
<dbReference type="GO" id="GO:0006313">
    <property type="term" value="P:DNA transposition"/>
    <property type="evidence" value="ECO:0007669"/>
    <property type="project" value="InterPro"/>
</dbReference>
<evidence type="ECO:0000313" key="5">
    <source>
        <dbReference type="EMBL" id="ANE52762.1"/>
    </source>
</evidence>
<dbReference type="GO" id="GO:0003677">
    <property type="term" value="F:DNA binding"/>
    <property type="evidence" value="ECO:0007669"/>
    <property type="project" value="InterPro"/>
</dbReference>
<dbReference type="KEGG" id="fla:SY85_12020"/>
<evidence type="ECO:0000313" key="6">
    <source>
        <dbReference type="Proteomes" id="UP000077177"/>
    </source>
</evidence>
<feature type="domain" description="Transposase IS116/IS110/IS902 C-terminal" evidence="2">
    <location>
        <begin position="222"/>
        <end position="306"/>
    </location>
</feature>
<dbReference type="OrthoDB" id="964423at2"/>